<keyword evidence="2" id="KW-1185">Reference proteome</keyword>
<dbReference type="AlphaFoldDB" id="A0A0K0DZI2"/>
<dbReference type="WBParaSite" id="TCONS_00014728.p1">
    <property type="protein sequence ID" value="TCONS_00014728.p1"/>
    <property type="gene ID" value="XLOC_009950"/>
</dbReference>
<feature type="coiled-coil region" evidence="1">
    <location>
        <begin position="410"/>
        <end position="444"/>
    </location>
</feature>
<accession>A0A0K0DZI2</accession>
<protein>
    <submittedName>
        <fullName evidence="3">GRIP domain-containing protein</fullName>
    </submittedName>
</protein>
<reference evidence="3" key="1">
    <citation type="submission" date="2015-08" db="UniProtKB">
        <authorList>
            <consortium name="WormBaseParasite"/>
        </authorList>
    </citation>
    <scope>IDENTIFICATION</scope>
</reference>
<feature type="coiled-coil region" evidence="1">
    <location>
        <begin position="153"/>
        <end position="180"/>
    </location>
</feature>
<keyword evidence="1" id="KW-0175">Coiled coil</keyword>
<name>A0A0K0DZI2_STRER</name>
<organism evidence="3">
    <name type="scientific">Strongyloides stercoralis</name>
    <name type="common">Threadworm</name>
    <dbReference type="NCBI Taxonomy" id="6248"/>
    <lineage>
        <taxon>Eukaryota</taxon>
        <taxon>Metazoa</taxon>
        <taxon>Ecdysozoa</taxon>
        <taxon>Nematoda</taxon>
        <taxon>Chromadorea</taxon>
        <taxon>Rhabditida</taxon>
        <taxon>Tylenchina</taxon>
        <taxon>Panagrolaimomorpha</taxon>
        <taxon>Strongyloidoidea</taxon>
        <taxon>Strongyloididae</taxon>
        <taxon>Strongyloides</taxon>
    </lineage>
</organism>
<evidence type="ECO:0000313" key="2">
    <source>
        <dbReference type="Proteomes" id="UP000035681"/>
    </source>
</evidence>
<feature type="coiled-coil region" evidence="1">
    <location>
        <begin position="221"/>
        <end position="364"/>
    </location>
</feature>
<dbReference type="Proteomes" id="UP000035681">
    <property type="component" value="Unplaced"/>
</dbReference>
<dbReference type="WBParaSite" id="SSTP_0000264400.1">
    <property type="protein sequence ID" value="SSTP_0000264400.1"/>
    <property type="gene ID" value="SSTP_0000264400"/>
</dbReference>
<proteinExistence type="predicted"/>
<evidence type="ECO:0000256" key="1">
    <source>
        <dbReference type="SAM" id="Coils"/>
    </source>
</evidence>
<evidence type="ECO:0000313" key="3">
    <source>
        <dbReference type="WBParaSite" id="SSTP_0000264400.1"/>
    </source>
</evidence>
<sequence length="605" mass="71096">MNHHPSSTDLLMEVERLRQSEANLSAQIRKMTEEHNYDNKRLKDKINSLLNCVNEGKLLQEQVTYLQNSILTAEKEKNEALIKMQNAISLSTKQDTEIKNLQEKYSSLLLTKTDLENQLKIWIDKCCSITMEGGSTKETTNKNKINSNNDGELNEFQVKVDQQKQKIIDLENELKRKDADIAYKDQRISQILGHIDLLEKDKKVFMIEKERFTRNVKLEELENLQSLVNEKTTQCNQLTNAFYELQEQYKVFDTKYRELEAINQKYKETIQNQSIEVEQQFEKITNFNNKIENLENKIKEKNKKLEELNNTLQIFQDKKILPNAYNLLDEMEDEINKLSQLLGIEEYKNELKNELENDNLLNRKNNIIRIYNNSNEMLSEFQNTPKTIFEMIKQNKTGNKNSNTVCEAPSDNEKSKILRLEREVDNLLEKLLESENKNISLEKSLEKIRTSTNIFEENYNDSLEANEIKQIYNTNSSQINNNEEIKKPSHIPTYIWEKINLDKNLCLFLKHQQEKLEHLETENDSMHEVYQLFFRKLRDDLQTKIDNGKKIGGEEMIAEILQNNIVSKTKSAENEDTLLNKEDKNSEENNSIKENYIGAGKIIEL</sequence>